<gene>
    <name evidence="1" type="ORF">CFP71_19275</name>
</gene>
<comment type="caution">
    <text evidence="1">The sequence shown here is derived from an EMBL/GenBank/DDBJ whole genome shotgun (WGS) entry which is preliminary data.</text>
</comment>
<accession>A0A229S6T6</accession>
<proteinExistence type="predicted"/>
<sequence>MAGRTIGDASRGSCIHGRESCRHSPEVFGNDPLSWFQHDRLNVDGPRQRIGWRGPSTFTGFGF</sequence>
<reference evidence="1 2" key="1">
    <citation type="submission" date="2017-07" db="EMBL/GenBank/DDBJ databases">
        <title>Amycolatopsis thailandensis Genome sequencing and assembly.</title>
        <authorList>
            <person name="Kaur N."/>
            <person name="Mayilraj S."/>
        </authorList>
    </citation>
    <scope>NUCLEOTIDE SEQUENCE [LARGE SCALE GENOMIC DNA]</scope>
    <source>
        <strain evidence="1 2">JCM 16380</strain>
    </source>
</reference>
<evidence type="ECO:0000313" key="1">
    <source>
        <dbReference type="EMBL" id="OXM54653.1"/>
    </source>
</evidence>
<protein>
    <submittedName>
        <fullName evidence="1">Uncharacterized protein</fullName>
    </submittedName>
</protein>
<dbReference type="AlphaFoldDB" id="A0A229S6T6"/>
<keyword evidence="2" id="KW-1185">Reference proteome</keyword>
<dbReference type="EMBL" id="NMQT01000067">
    <property type="protein sequence ID" value="OXM54653.1"/>
    <property type="molecule type" value="Genomic_DNA"/>
</dbReference>
<evidence type="ECO:0000313" key="2">
    <source>
        <dbReference type="Proteomes" id="UP000215223"/>
    </source>
</evidence>
<organism evidence="1 2">
    <name type="scientific">Amycolatopsis thailandensis</name>
    <dbReference type="NCBI Taxonomy" id="589330"/>
    <lineage>
        <taxon>Bacteria</taxon>
        <taxon>Bacillati</taxon>
        <taxon>Actinomycetota</taxon>
        <taxon>Actinomycetes</taxon>
        <taxon>Pseudonocardiales</taxon>
        <taxon>Pseudonocardiaceae</taxon>
        <taxon>Amycolatopsis</taxon>
    </lineage>
</organism>
<name>A0A229S6T6_9PSEU</name>
<dbReference type="Proteomes" id="UP000215223">
    <property type="component" value="Unassembled WGS sequence"/>
</dbReference>